<feature type="domain" description="Acyl-CoA thioesterase-like C-terminal" evidence="2">
    <location>
        <begin position="168"/>
        <end position="275"/>
    </location>
</feature>
<evidence type="ECO:0000313" key="4">
    <source>
        <dbReference type="Proteomes" id="UP000784435"/>
    </source>
</evidence>
<dbReference type="InterPro" id="IPR042171">
    <property type="entry name" value="Acyl-CoA_hotdog"/>
</dbReference>
<proteinExistence type="predicted"/>
<dbReference type="Pfam" id="PF20789">
    <property type="entry name" value="4HBT_3C"/>
    <property type="match status" value="1"/>
</dbReference>
<dbReference type="AlphaFoldDB" id="A0A921MEU2"/>
<evidence type="ECO:0000313" key="3">
    <source>
        <dbReference type="EMBL" id="HJG80775.1"/>
    </source>
</evidence>
<dbReference type="Proteomes" id="UP000784435">
    <property type="component" value="Unassembled WGS sequence"/>
</dbReference>
<dbReference type="SUPFAM" id="SSF54637">
    <property type="entry name" value="Thioesterase/thiol ester dehydrase-isomerase"/>
    <property type="match status" value="1"/>
</dbReference>
<organism evidence="3 4">
    <name type="scientific">Brevibacterium senegalense</name>
    <dbReference type="NCBI Taxonomy" id="1033736"/>
    <lineage>
        <taxon>Bacteria</taxon>
        <taxon>Bacillati</taxon>
        <taxon>Actinomycetota</taxon>
        <taxon>Actinomycetes</taxon>
        <taxon>Micrococcales</taxon>
        <taxon>Brevibacteriaceae</taxon>
        <taxon>Brevibacterium</taxon>
    </lineage>
</organism>
<dbReference type="EMBL" id="DYUK01000223">
    <property type="protein sequence ID" value="HJG80775.1"/>
    <property type="molecule type" value="Genomic_DNA"/>
</dbReference>
<reference evidence="3" key="2">
    <citation type="submission" date="2021-09" db="EMBL/GenBank/DDBJ databases">
        <authorList>
            <person name="Gilroy R."/>
        </authorList>
    </citation>
    <scope>NUCLEOTIDE SEQUENCE</scope>
    <source>
        <strain evidence="3">ChiGjej5B5-7349</strain>
    </source>
</reference>
<dbReference type="Gene3D" id="2.40.160.210">
    <property type="entry name" value="Acyl-CoA thioesterase, double hotdog domain"/>
    <property type="match status" value="1"/>
</dbReference>
<accession>A0A921MEU2</accession>
<reference evidence="3" key="1">
    <citation type="journal article" date="2021" name="PeerJ">
        <title>Extensive microbial diversity within the chicken gut microbiome revealed by metagenomics and culture.</title>
        <authorList>
            <person name="Gilroy R."/>
            <person name="Ravi A."/>
            <person name="Getino M."/>
            <person name="Pursley I."/>
            <person name="Horton D.L."/>
            <person name="Alikhan N.F."/>
            <person name="Baker D."/>
            <person name="Gharbi K."/>
            <person name="Hall N."/>
            <person name="Watson M."/>
            <person name="Adriaenssens E.M."/>
            <person name="Foster-Nyarko E."/>
            <person name="Jarju S."/>
            <person name="Secka A."/>
            <person name="Antonio M."/>
            <person name="Oren A."/>
            <person name="Chaudhuri R.R."/>
            <person name="La Ragione R."/>
            <person name="Hildebrand F."/>
            <person name="Pallen M.J."/>
        </authorList>
    </citation>
    <scope>NUCLEOTIDE SEQUENCE</scope>
    <source>
        <strain evidence="3">ChiGjej5B5-7349</strain>
    </source>
</reference>
<evidence type="ECO:0000259" key="2">
    <source>
        <dbReference type="Pfam" id="PF20789"/>
    </source>
</evidence>
<gene>
    <name evidence="3" type="ORF">K8V08_10235</name>
</gene>
<name>A0A921MEU2_9MICO</name>
<evidence type="ECO:0000259" key="1">
    <source>
        <dbReference type="Pfam" id="PF13622"/>
    </source>
</evidence>
<dbReference type="InterPro" id="IPR029069">
    <property type="entry name" value="HotDog_dom_sf"/>
</dbReference>
<sequence length="287" mass="30748">MPAAPNHHLGADGEAVPSAYFVRTGTSSFRSTLHSQGAWQAGEQHMSAASALVVHQLERALPTDKQISRITFDILGVIHSGEFDIEVETIRPGKTIELVEARMVHRAEHTGAGVPRTSVTARVWRLSSSDTSPVAGLEVAPFPDRSTFEPRNLSDLWPGGFIASLTGAEAAGGRPGRRQVWLTTDISVVDGEDDSTYAAFVKFCDSMNGMAVREDPRQVFFPNVDLTIHFFRPPVPGGVGQDISVGFGTTGTGITHAVFHDSSGPVGYCVQSLTVRLPQGSKRADQG</sequence>
<dbReference type="InterPro" id="IPR049450">
    <property type="entry name" value="ACOT8-like_C"/>
</dbReference>
<protein>
    <submittedName>
        <fullName evidence="3">Thioesterase family protein</fullName>
    </submittedName>
</protein>
<feature type="domain" description="Acyl-CoA thioesterase-like N-terminal HotDog" evidence="1">
    <location>
        <begin position="37"/>
        <end position="124"/>
    </location>
</feature>
<dbReference type="Pfam" id="PF13622">
    <property type="entry name" value="4HBT_3"/>
    <property type="match status" value="1"/>
</dbReference>
<comment type="caution">
    <text evidence="3">The sequence shown here is derived from an EMBL/GenBank/DDBJ whole genome shotgun (WGS) entry which is preliminary data.</text>
</comment>
<dbReference type="InterPro" id="IPR049449">
    <property type="entry name" value="TesB_ACOT8-like_N"/>
</dbReference>